<dbReference type="RefSeq" id="WP_308863387.1">
    <property type="nucleotide sequence ID" value="NZ_JAVHUL010000007.1"/>
</dbReference>
<sequence length="79" mass="8793">MMVIGVIIGIALLVVFTLLQKGSKDSKMGINLSRVHCPKCNEKQEIIRKPNNMKQALYGGYTCTNCGIEMDKFGTELEK</sequence>
<evidence type="ECO:0008006" key="3">
    <source>
        <dbReference type="Google" id="ProtNLM"/>
    </source>
</evidence>
<dbReference type="EMBL" id="JAVHUL010000007">
    <property type="protein sequence ID" value="MDQ7916737.1"/>
    <property type="molecule type" value="Genomic_DNA"/>
</dbReference>
<comment type="caution">
    <text evidence="1">The sequence shown here is derived from an EMBL/GenBank/DDBJ whole genome shotgun (WGS) entry which is preliminary data.</text>
</comment>
<organism evidence="1 2">
    <name type="scientific">Mesonia profundi</name>
    <dbReference type="NCBI Taxonomy" id="3070998"/>
    <lineage>
        <taxon>Bacteria</taxon>
        <taxon>Pseudomonadati</taxon>
        <taxon>Bacteroidota</taxon>
        <taxon>Flavobacteriia</taxon>
        <taxon>Flavobacteriales</taxon>
        <taxon>Flavobacteriaceae</taxon>
        <taxon>Mesonia</taxon>
    </lineage>
</organism>
<protein>
    <recommendedName>
        <fullName evidence="3">TFIIB-type zinc ribbon-containing protein</fullName>
    </recommendedName>
</protein>
<gene>
    <name evidence="1" type="ORF">RBU60_04050</name>
</gene>
<name>A0ABU0ZZA9_9FLAO</name>
<keyword evidence="2" id="KW-1185">Reference proteome</keyword>
<reference evidence="1 2" key="1">
    <citation type="submission" date="2023-08" db="EMBL/GenBank/DDBJ databases">
        <title>Mesonia sp. MT50, isolated from deep-sea sediment of the Mariana Trench.</title>
        <authorList>
            <person name="Fu H."/>
        </authorList>
    </citation>
    <scope>NUCLEOTIDE SEQUENCE [LARGE SCALE GENOMIC DNA]</scope>
    <source>
        <strain evidence="1 2">MT50</strain>
    </source>
</reference>
<proteinExistence type="predicted"/>
<dbReference type="Proteomes" id="UP001230915">
    <property type="component" value="Unassembled WGS sequence"/>
</dbReference>
<accession>A0ABU0ZZA9</accession>
<evidence type="ECO:0000313" key="2">
    <source>
        <dbReference type="Proteomes" id="UP001230915"/>
    </source>
</evidence>
<evidence type="ECO:0000313" key="1">
    <source>
        <dbReference type="EMBL" id="MDQ7916737.1"/>
    </source>
</evidence>